<evidence type="ECO:0000256" key="2">
    <source>
        <dbReference type="ARBA" id="ARBA00023002"/>
    </source>
</evidence>
<evidence type="ECO:0000313" key="4">
    <source>
        <dbReference type="EMBL" id="AVW92092.1"/>
    </source>
</evidence>
<dbReference type="PANTHER" id="PTHR13847:SF280">
    <property type="entry name" value="D-AMINO ACID DEHYDROGENASE"/>
    <property type="match status" value="1"/>
</dbReference>
<reference evidence="4 5" key="1">
    <citation type="submission" date="2018-03" db="EMBL/GenBank/DDBJ databases">
        <title>The Complete Genome of Celeribacter baekdonensis strain LH4, a Thiosulfate-Oxidizing Alphaproteobacterium Isolated from Gulf of Mexico Continental Slope Sediments.</title>
        <authorList>
            <person name="Flood B.E."/>
            <person name="Bailey J.V."/>
            <person name="Leprich D."/>
        </authorList>
    </citation>
    <scope>NUCLEOTIDE SEQUENCE [LARGE SCALE GENOMIC DNA]</scope>
    <source>
        <strain evidence="4 5">LH4</strain>
    </source>
</reference>
<feature type="domain" description="FAD dependent oxidoreductase" evidence="3">
    <location>
        <begin position="8"/>
        <end position="402"/>
    </location>
</feature>
<dbReference type="RefSeq" id="WP_107720506.1">
    <property type="nucleotide sequence ID" value="NZ_CP028475.1"/>
</dbReference>
<gene>
    <name evidence="4" type="ORF">DA792_14220</name>
</gene>
<dbReference type="KEGG" id="cbak:DA792_14220"/>
<dbReference type="InterPro" id="IPR006076">
    <property type="entry name" value="FAD-dep_OxRdtase"/>
</dbReference>
<dbReference type="SUPFAM" id="SSF54373">
    <property type="entry name" value="FAD-linked reductases, C-terminal domain"/>
    <property type="match status" value="1"/>
</dbReference>
<dbReference type="SUPFAM" id="SSF51905">
    <property type="entry name" value="FAD/NAD(P)-binding domain"/>
    <property type="match status" value="1"/>
</dbReference>
<dbReference type="Gene3D" id="3.50.50.60">
    <property type="entry name" value="FAD/NAD(P)-binding domain"/>
    <property type="match status" value="2"/>
</dbReference>
<evidence type="ECO:0000259" key="3">
    <source>
        <dbReference type="Pfam" id="PF01266"/>
    </source>
</evidence>
<dbReference type="OrthoDB" id="9805337at2"/>
<organism evidence="4 5">
    <name type="scientific">Celeribacter baekdonensis</name>
    <dbReference type="NCBI Taxonomy" id="875171"/>
    <lineage>
        <taxon>Bacteria</taxon>
        <taxon>Pseudomonadati</taxon>
        <taxon>Pseudomonadota</taxon>
        <taxon>Alphaproteobacteria</taxon>
        <taxon>Rhodobacterales</taxon>
        <taxon>Roseobacteraceae</taxon>
        <taxon>Celeribacter</taxon>
    </lineage>
</organism>
<accession>A0A2R4M4W5</accession>
<dbReference type="Pfam" id="PF01266">
    <property type="entry name" value="DAO"/>
    <property type="match status" value="1"/>
</dbReference>
<dbReference type="Gene3D" id="3.30.9.10">
    <property type="entry name" value="D-Amino Acid Oxidase, subunit A, domain 2"/>
    <property type="match status" value="1"/>
</dbReference>
<keyword evidence="2" id="KW-0560">Oxidoreductase</keyword>
<dbReference type="GO" id="GO:0005737">
    <property type="term" value="C:cytoplasm"/>
    <property type="evidence" value="ECO:0007669"/>
    <property type="project" value="TreeGrafter"/>
</dbReference>
<evidence type="ECO:0000256" key="1">
    <source>
        <dbReference type="ARBA" id="ARBA00009410"/>
    </source>
</evidence>
<dbReference type="EMBL" id="CP028475">
    <property type="protein sequence ID" value="AVW92092.1"/>
    <property type="molecule type" value="Genomic_DNA"/>
</dbReference>
<evidence type="ECO:0000313" key="5">
    <source>
        <dbReference type="Proteomes" id="UP000241447"/>
    </source>
</evidence>
<proteinExistence type="inferred from homology"/>
<dbReference type="GO" id="GO:0055130">
    <property type="term" value="P:D-alanine catabolic process"/>
    <property type="evidence" value="ECO:0007669"/>
    <property type="project" value="TreeGrafter"/>
</dbReference>
<protein>
    <recommendedName>
        <fullName evidence="3">FAD dependent oxidoreductase domain-containing protein</fullName>
    </recommendedName>
</protein>
<sequence length="423" mass="45149">MARTPPFVIIGCGIVGVLTAYALAKRGKSVCVVDRASQPAQMCSYANAGILAVGHAKSWAGPGAIGSIGRAMFGHEPGVKVTRLADPALLRWGASFLVHCSHKAHLSNTAKLQKLSRYSRDLTKSIEADLGLTPELRHDGGLYLFQDEAQFAAYSSALERSGEGGFQVLGRQDLIAREPSLAGRADQFAGGIFSPYDSVGDCRLFASRVATALTEKFDVNFQFETNVSGFERRANGIRAVLTDTGPIPAEAVILTTGADTPALMRPLGVAPHIYPVKGYSGSWRILDDARIPTLPFVDETALMAVAAYGGQLRVTALAEFAGFDRSLPDDRTALLRDYVACTFGDAVDADSAGFWSGLRPSTPAGPPYLGRIRKFENLWINAGHGQLGWTMAAGCADLIAERITGQDVDVEGVSATARWLEEI</sequence>
<dbReference type="GO" id="GO:0008718">
    <property type="term" value="F:D-amino-acid dehydrogenase activity"/>
    <property type="evidence" value="ECO:0007669"/>
    <property type="project" value="TreeGrafter"/>
</dbReference>
<dbReference type="Proteomes" id="UP000241447">
    <property type="component" value="Chromosome"/>
</dbReference>
<dbReference type="PANTHER" id="PTHR13847">
    <property type="entry name" value="SARCOSINE DEHYDROGENASE-RELATED"/>
    <property type="match status" value="1"/>
</dbReference>
<dbReference type="AlphaFoldDB" id="A0A2R4M4W5"/>
<dbReference type="InterPro" id="IPR036188">
    <property type="entry name" value="FAD/NAD-bd_sf"/>
</dbReference>
<comment type="similarity">
    <text evidence="1">Belongs to the DadA oxidoreductase family.</text>
</comment>
<name>A0A2R4M4W5_9RHOB</name>
<dbReference type="GO" id="GO:0005886">
    <property type="term" value="C:plasma membrane"/>
    <property type="evidence" value="ECO:0007669"/>
    <property type="project" value="TreeGrafter"/>
</dbReference>